<comment type="pathway">
    <text evidence="4">Amino-acid biosynthesis; L-methionine biosynthesis via salvage pathway; S-methyl-5-thio-alpha-D-ribose 1-phosphate from S-methyl-5'-thioadenosine (phosphorylase route): step 1/1.</text>
</comment>
<comment type="similarity">
    <text evidence="4">Belongs to the PNP/MTAP phosphorylase family. MTAP subfamily.</text>
</comment>
<dbReference type="PANTHER" id="PTHR42679:SF2">
    <property type="entry name" value="S-METHYL-5'-THIOADENOSINE PHOSPHORYLASE"/>
    <property type="match status" value="1"/>
</dbReference>
<comment type="subunit">
    <text evidence="4">Homohexamer. Dimer of a homotrimer.</text>
</comment>
<comment type="catalytic activity">
    <reaction evidence="4">
        <text>S-methyl-5'-thioadenosine + phosphate = 5-(methylsulfanyl)-alpha-D-ribose 1-phosphate + adenine</text>
        <dbReference type="Rhea" id="RHEA:11852"/>
        <dbReference type="ChEBI" id="CHEBI:16708"/>
        <dbReference type="ChEBI" id="CHEBI:17509"/>
        <dbReference type="ChEBI" id="CHEBI:43474"/>
        <dbReference type="ChEBI" id="CHEBI:58533"/>
        <dbReference type="EC" id="2.4.2.28"/>
    </reaction>
</comment>
<dbReference type="EC" id="2.4.2.28" evidence="4"/>
<feature type="site" description="Important for substrate specificity" evidence="4">
    <location>
        <position position="166"/>
    </location>
</feature>
<dbReference type="GO" id="GO:0019509">
    <property type="term" value="P:L-methionine salvage from methylthioadenosine"/>
    <property type="evidence" value="ECO:0007669"/>
    <property type="project" value="UniProtKB-UniRule"/>
</dbReference>
<dbReference type="RefSeq" id="WP_167196388.1">
    <property type="nucleotide sequence ID" value="NZ_JAAORB010000015.1"/>
</dbReference>
<gene>
    <name evidence="4" type="primary">mtnP</name>
    <name evidence="6" type="ORF">HAT86_09480</name>
</gene>
<dbReference type="FunFam" id="3.40.50.1580:FF:000012">
    <property type="entry name" value="Probable 6-oxopurine nucleoside phosphorylase"/>
    <property type="match status" value="1"/>
</dbReference>
<evidence type="ECO:0000313" key="6">
    <source>
        <dbReference type="EMBL" id="NHQ74694.1"/>
    </source>
</evidence>
<feature type="binding site" evidence="4">
    <location>
        <begin position="209"/>
        <end position="211"/>
    </location>
    <ligand>
        <name>substrate</name>
    </ligand>
</feature>
<dbReference type="CDD" id="cd09010">
    <property type="entry name" value="MTAP_SsMTAPII_like_MTIP"/>
    <property type="match status" value="1"/>
</dbReference>
<keyword evidence="2 4" id="KW-0808">Transferase</keyword>
<dbReference type="Gene3D" id="3.40.50.1580">
    <property type="entry name" value="Nucleoside phosphorylase domain"/>
    <property type="match status" value="1"/>
</dbReference>
<feature type="binding site" evidence="4">
    <location>
        <position position="185"/>
    </location>
    <ligand>
        <name>substrate</name>
    </ligand>
</feature>
<dbReference type="InterPro" id="IPR010044">
    <property type="entry name" value="MTAP"/>
</dbReference>
<dbReference type="InterPro" id="IPR000845">
    <property type="entry name" value="Nucleoside_phosphorylase_d"/>
</dbReference>
<evidence type="ECO:0000259" key="5">
    <source>
        <dbReference type="Pfam" id="PF01048"/>
    </source>
</evidence>
<evidence type="ECO:0000256" key="3">
    <source>
        <dbReference type="ARBA" id="ARBA00022726"/>
    </source>
</evidence>
<proteinExistence type="inferred from homology"/>
<evidence type="ECO:0000313" key="7">
    <source>
        <dbReference type="Proteomes" id="UP000639775"/>
    </source>
</evidence>
<keyword evidence="3 4" id="KW-0660">Purine salvage</keyword>
<evidence type="ECO:0000256" key="1">
    <source>
        <dbReference type="ARBA" id="ARBA00022676"/>
    </source>
</evidence>
<comment type="caution">
    <text evidence="6">The sequence shown here is derived from an EMBL/GenBank/DDBJ whole genome shotgun (WGS) entry which is preliminary data.</text>
</comment>
<dbReference type="GO" id="GO:0005829">
    <property type="term" value="C:cytosol"/>
    <property type="evidence" value="ECO:0007669"/>
    <property type="project" value="TreeGrafter"/>
</dbReference>
<dbReference type="AlphaFoldDB" id="A0A967BCQ4"/>
<organism evidence="6 7">
    <name type="scientific">Roseovarius gahaiensis</name>
    <dbReference type="NCBI Taxonomy" id="2716691"/>
    <lineage>
        <taxon>Bacteria</taxon>
        <taxon>Pseudomonadati</taxon>
        <taxon>Pseudomonadota</taxon>
        <taxon>Alphaproteobacteria</taxon>
        <taxon>Rhodobacterales</taxon>
        <taxon>Roseobacteraceae</taxon>
        <taxon>Roseovarius</taxon>
    </lineage>
</organism>
<sequence length="290" mass="30879">MNTMLGVIGGSGLYQIEGLDKAEWISVETLWGDPSDQILTGILDGIRMAFLPRHGRGHVHSPSTVPYRANIDALKRLGVTDVISVSACGSFREEMAPGDFVIVDQFIDRTTARETSFFGSGCVAHVSVAHPTCPRLGAACTEAAGAAGVTVHDGGTYLAMEGPQFSTLAESKMYREVWGADVIGMTNMPEAKLAREAELCYASVAMITDYDSWHPAHGEVDVTQIIATLMGNADKGREMVRRLPALLGPDRAPCPHGCDRALDNAVLTAPEARDAALVAKLDAVAGRVLD</sequence>
<dbReference type="NCBIfam" id="TIGR01694">
    <property type="entry name" value="MTAP"/>
    <property type="match status" value="1"/>
</dbReference>
<feature type="binding site" evidence="4">
    <location>
        <begin position="86"/>
        <end position="87"/>
    </location>
    <ligand>
        <name>phosphate</name>
        <dbReference type="ChEBI" id="CHEBI:43474"/>
    </ligand>
</feature>
<feature type="binding site" evidence="4">
    <location>
        <position position="186"/>
    </location>
    <ligand>
        <name>phosphate</name>
        <dbReference type="ChEBI" id="CHEBI:43474"/>
    </ligand>
</feature>
<keyword evidence="7" id="KW-1185">Reference proteome</keyword>
<dbReference type="NCBIfam" id="NF006492">
    <property type="entry name" value="PRK08931.1"/>
    <property type="match status" value="1"/>
</dbReference>
<dbReference type="SUPFAM" id="SSF53167">
    <property type="entry name" value="Purine and uridine phosphorylases"/>
    <property type="match status" value="1"/>
</dbReference>
<feature type="site" description="Important for substrate specificity" evidence="4">
    <location>
        <position position="222"/>
    </location>
</feature>
<feature type="binding site" evidence="4">
    <location>
        <position position="11"/>
    </location>
    <ligand>
        <name>phosphate</name>
        <dbReference type="ChEBI" id="CHEBI:43474"/>
    </ligand>
</feature>
<reference evidence="6" key="1">
    <citation type="submission" date="2020-03" db="EMBL/GenBank/DDBJ databases">
        <title>Roseovarius gahaiensis sp. nov., isolated from Gahai Saline Lake, China.</title>
        <authorList>
            <person name="Sun X."/>
        </authorList>
    </citation>
    <scope>NUCLEOTIDE SEQUENCE</scope>
    <source>
        <strain evidence="6">GH877</strain>
    </source>
</reference>
<protein>
    <recommendedName>
        <fullName evidence="4">S-methyl-5'-thioadenosine phosphorylase</fullName>
        <ecNumber evidence="4">2.4.2.28</ecNumber>
    </recommendedName>
    <alternativeName>
        <fullName evidence="4">5'-methylthioadenosine phosphorylase</fullName>
        <shortName evidence="4">MTA phosphorylase</shortName>
        <shortName evidence="4">MTAP</shortName>
    </alternativeName>
</protein>
<dbReference type="GO" id="GO:0006166">
    <property type="term" value="P:purine ribonucleoside salvage"/>
    <property type="evidence" value="ECO:0007669"/>
    <property type="project" value="UniProtKB-KW"/>
</dbReference>
<feature type="binding site" evidence="4">
    <location>
        <begin position="53"/>
        <end position="54"/>
    </location>
    <ligand>
        <name>phosphate</name>
        <dbReference type="ChEBI" id="CHEBI:43474"/>
    </ligand>
</feature>
<accession>A0A967BCQ4</accession>
<dbReference type="PANTHER" id="PTHR42679">
    <property type="entry name" value="S-METHYL-5'-THIOADENOSINE PHOSPHORYLASE"/>
    <property type="match status" value="1"/>
</dbReference>
<dbReference type="InterPro" id="IPR035994">
    <property type="entry name" value="Nucleoside_phosphorylase_sf"/>
</dbReference>
<evidence type="ECO:0000256" key="2">
    <source>
        <dbReference type="ARBA" id="ARBA00022679"/>
    </source>
</evidence>
<dbReference type="HAMAP" id="MF_01963">
    <property type="entry name" value="MTAP"/>
    <property type="match status" value="1"/>
</dbReference>
<name>A0A967BCQ4_9RHOB</name>
<feature type="domain" description="Nucleoside phosphorylase" evidence="5">
    <location>
        <begin position="5"/>
        <end position="230"/>
    </location>
</feature>
<dbReference type="GO" id="GO:0017061">
    <property type="term" value="F:S-methyl-5-thioadenosine phosphorylase activity"/>
    <property type="evidence" value="ECO:0007669"/>
    <property type="project" value="UniProtKB-UniRule"/>
</dbReference>
<comment type="function">
    <text evidence="4">Catalyzes the reversible phosphorylation of S-methyl-5'-thioadenosine (MTA) to adenine and 5-methylthioribose-1-phosphate. Involved in the breakdown of MTA, a major by-product of polyamine biosynthesis. Responsible for the first step in the methionine salvage pathway after MTA has been generated from S-adenosylmethionine. Has broad substrate specificity with 6-aminopurine nucleosides as preferred substrates.</text>
</comment>
<dbReference type="EMBL" id="JAAORB010000015">
    <property type="protein sequence ID" value="NHQ74694.1"/>
    <property type="molecule type" value="Genomic_DNA"/>
</dbReference>
<dbReference type="Proteomes" id="UP000639775">
    <property type="component" value="Unassembled WGS sequence"/>
</dbReference>
<keyword evidence="1 4" id="KW-0328">Glycosyltransferase</keyword>
<evidence type="ECO:0000256" key="4">
    <source>
        <dbReference type="HAMAP-Rule" id="MF_01963"/>
    </source>
</evidence>
<dbReference type="Pfam" id="PF01048">
    <property type="entry name" value="PNP_UDP_1"/>
    <property type="match status" value="1"/>
</dbReference>